<dbReference type="GO" id="GO:0051287">
    <property type="term" value="F:NAD binding"/>
    <property type="evidence" value="ECO:0007669"/>
    <property type="project" value="InterPro"/>
</dbReference>
<dbReference type="Proteomes" id="UP000178606">
    <property type="component" value="Unassembled WGS sequence"/>
</dbReference>
<name>A0A1F6D6D7_HANXR</name>
<dbReference type="PANTHER" id="PTHR32338:SF10">
    <property type="entry name" value="N-ACETYL-GAMMA-GLUTAMYL-PHOSPHATE REDUCTASE, CHLOROPLASTIC-RELATED"/>
    <property type="match status" value="1"/>
</dbReference>
<sequence length="320" mass="35034">MIQVGIFGDTGMVGQEIERALKGHDRAEIAFRKNTKREEGDLSACDLVFLATKDPESMSFAPALLRAGKRVIDMSGAFRLPRERFEKWYHMEHTAPELLKEAVYGLPAYFKDQIAQARLVANPGCYPTSVILALRPLKGLVQGPATVVSTSGNSGARREVEGRPNEITYGYGTKHKHAPEMALYSGFHVNFTPIVLRSVFRGINTNIRVELAPELKAVSEEEACEALGRRVEGSYRTEDLVFVVKDSEKGAQDELGWGTGDVVNTHKVLIKVGVDEGFAYICSMEDNLGRGAAGQAVENMNLMCGLSRLHGIDAVYGTGL</sequence>
<dbReference type="InterPro" id="IPR058924">
    <property type="entry name" value="AGPR_dimerisation_dom"/>
</dbReference>
<reference evidence="7 8" key="1">
    <citation type="journal article" date="2016" name="Nat. Commun.">
        <title>Thousands of microbial genomes shed light on interconnected biogeochemical processes in an aquifer system.</title>
        <authorList>
            <person name="Anantharaman K."/>
            <person name="Brown C.T."/>
            <person name="Hug L.A."/>
            <person name="Sharon I."/>
            <person name="Castelle C.J."/>
            <person name="Probst A.J."/>
            <person name="Thomas B.C."/>
            <person name="Singh A."/>
            <person name="Wilkins M.J."/>
            <person name="Karaoz U."/>
            <person name="Brodie E.L."/>
            <person name="Williams K.H."/>
            <person name="Hubbard S.S."/>
            <person name="Banfield J.F."/>
        </authorList>
    </citation>
    <scope>NUCLEOTIDE SEQUENCE [LARGE SCALE GENOMIC DNA]</scope>
    <source>
        <strain evidence="8">RIFCSPLOWO2_12_FULL_64_10</strain>
    </source>
</reference>
<protein>
    <recommendedName>
        <fullName evidence="6">Semialdehyde dehydrogenase NAD-binding domain-containing protein</fullName>
    </recommendedName>
</protein>
<dbReference type="EMBL" id="MFKF01000019">
    <property type="protein sequence ID" value="OGG56998.1"/>
    <property type="molecule type" value="Genomic_DNA"/>
</dbReference>
<dbReference type="PROSITE" id="PS01224">
    <property type="entry name" value="ARGC"/>
    <property type="match status" value="1"/>
</dbReference>
<keyword evidence="2" id="KW-0028">Amino-acid biosynthesis</keyword>
<dbReference type="CDD" id="cd17895">
    <property type="entry name" value="AGPR_1_N"/>
    <property type="match status" value="1"/>
</dbReference>
<dbReference type="PANTHER" id="PTHR32338">
    <property type="entry name" value="N-ACETYL-GAMMA-GLUTAMYL-PHOSPHATE REDUCTASE, CHLOROPLASTIC-RELATED-RELATED"/>
    <property type="match status" value="1"/>
</dbReference>
<evidence type="ECO:0000256" key="3">
    <source>
        <dbReference type="ARBA" id="ARBA00022857"/>
    </source>
</evidence>
<dbReference type="GO" id="GO:0006526">
    <property type="term" value="P:L-arginine biosynthetic process"/>
    <property type="evidence" value="ECO:0007669"/>
    <property type="project" value="UniProtKB-KW"/>
</dbReference>
<dbReference type="SUPFAM" id="SSF51735">
    <property type="entry name" value="NAD(P)-binding Rossmann-fold domains"/>
    <property type="match status" value="1"/>
</dbReference>
<dbReference type="Pfam" id="PF22698">
    <property type="entry name" value="Semialdhyde_dhC_1"/>
    <property type="match status" value="1"/>
</dbReference>
<evidence type="ECO:0000313" key="7">
    <source>
        <dbReference type="EMBL" id="OGG56998.1"/>
    </source>
</evidence>
<gene>
    <name evidence="7" type="ORF">A3F84_05350</name>
</gene>
<proteinExistence type="predicted"/>
<evidence type="ECO:0000256" key="5">
    <source>
        <dbReference type="PROSITE-ProRule" id="PRU10010"/>
    </source>
</evidence>
<evidence type="ECO:0000256" key="2">
    <source>
        <dbReference type="ARBA" id="ARBA00022605"/>
    </source>
</evidence>
<dbReference type="SMART" id="SM00859">
    <property type="entry name" value="Semialdhyde_dh"/>
    <property type="match status" value="1"/>
</dbReference>
<evidence type="ECO:0000256" key="4">
    <source>
        <dbReference type="ARBA" id="ARBA00023002"/>
    </source>
</evidence>
<dbReference type="Gene3D" id="3.30.360.10">
    <property type="entry name" value="Dihydrodipicolinate Reductase, domain 2"/>
    <property type="match status" value="1"/>
</dbReference>
<dbReference type="InterPro" id="IPR023013">
    <property type="entry name" value="AGPR_AS"/>
</dbReference>
<keyword evidence="3" id="KW-0521">NADP</keyword>
<organism evidence="7 8">
    <name type="scientific">Handelsmanbacteria sp. (strain RIFCSPLOWO2_12_FULL_64_10)</name>
    <dbReference type="NCBI Taxonomy" id="1817868"/>
    <lineage>
        <taxon>Bacteria</taxon>
        <taxon>Candidatus Handelsmaniibacteriota</taxon>
    </lineage>
</organism>
<dbReference type="AlphaFoldDB" id="A0A1F6D6D7"/>
<feature type="active site" evidence="5">
    <location>
        <position position="125"/>
    </location>
</feature>
<evidence type="ECO:0000259" key="6">
    <source>
        <dbReference type="SMART" id="SM00859"/>
    </source>
</evidence>
<dbReference type="InterPro" id="IPR050085">
    <property type="entry name" value="AGPR"/>
</dbReference>
<dbReference type="GO" id="GO:0003942">
    <property type="term" value="F:N-acetyl-gamma-glutamyl-phosphate reductase activity"/>
    <property type="evidence" value="ECO:0007669"/>
    <property type="project" value="InterPro"/>
</dbReference>
<feature type="domain" description="Semialdehyde dehydrogenase NAD-binding" evidence="6">
    <location>
        <begin position="3"/>
        <end position="117"/>
    </location>
</feature>
<evidence type="ECO:0000256" key="1">
    <source>
        <dbReference type="ARBA" id="ARBA00022571"/>
    </source>
</evidence>
<dbReference type="Gene3D" id="3.40.50.720">
    <property type="entry name" value="NAD(P)-binding Rossmann-like Domain"/>
    <property type="match status" value="1"/>
</dbReference>
<dbReference type="InterPro" id="IPR036291">
    <property type="entry name" value="NAD(P)-bd_dom_sf"/>
</dbReference>
<keyword evidence="4" id="KW-0560">Oxidoreductase</keyword>
<comment type="caution">
    <text evidence="7">The sequence shown here is derived from an EMBL/GenBank/DDBJ whole genome shotgun (WGS) entry which is preliminary data.</text>
</comment>
<evidence type="ECO:0000313" key="8">
    <source>
        <dbReference type="Proteomes" id="UP000178606"/>
    </source>
</evidence>
<dbReference type="InterPro" id="IPR000534">
    <property type="entry name" value="Semialdehyde_DH_NAD-bd"/>
</dbReference>
<dbReference type="SUPFAM" id="SSF55347">
    <property type="entry name" value="Glyceraldehyde-3-phosphate dehydrogenase-like, C-terminal domain"/>
    <property type="match status" value="1"/>
</dbReference>
<keyword evidence="1" id="KW-0055">Arginine biosynthesis</keyword>
<dbReference type="Pfam" id="PF01118">
    <property type="entry name" value="Semialdhyde_dh"/>
    <property type="match status" value="1"/>
</dbReference>
<accession>A0A1F6D6D7</accession>